<dbReference type="EMBL" id="CM020619">
    <property type="protein sequence ID" value="KAK1865569.1"/>
    <property type="molecule type" value="Genomic_DNA"/>
</dbReference>
<dbReference type="Proteomes" id="UP000798662">
    <property type="component" value="Chromosome 2"/>
</dbReference>
<comment type="caution">
    <text evidence="1">The sequence shown here is derived from an EMBL/GenBank/DDBJ whole genome shotgun (WGS) entry which is preliminary data.</text>
</comment>
<keyword evidence="2" id="KW-1185">Reference proteome</keyword>
<name>A0ACC3C6H7_PYRYE</name>
<proteinExistence type="predicted"/>
<accession>A0ACC3C6H7</accession>
<evidence type="ECO:0000313" key="2">
    <source>
        <dbReference type="Proteomes" id="UP000798662"/>
    </source>
</evidence>
<evidence type="ECO:0000313" key="1">
    <source>
        <dbReference type="EMBL" id="KAK1865569.1"/>
    </source>
</evidence>
<reference evidence="1" key="1">
    <citation type="submission" date="2019-11" db="EMBL/GenBank/DDBJ databases">
        <title>Nori genome reveals adaptations in red seaweeds to the harsh intertidal environment.</title>
        <authorList>
            <person name="Wang D."/>
            <person name="Mao Y."/>
        </authorList>
    </citation>
    <scope>NUCLEOTIDE SEQUENCE</scope>
    <source>
        <tissue evidence="1">Gametophyte</tissue>
    </source>
</reference>
<organism evidence="1 2">
    <name type="scientific">Pyropia yezoensis</name>
    <name type="common">Susabi-nori</name>
    <name type="synonym">Porphyra yezoensis</name>
    <dbReference type="NCBI Taxonomy" id="2788"/>
    <lineage>
        <taxon>Eukaryota</taxon>
        <taxon>Rhodophyta</taxon>
        <taxon>Bangiophyceae</taxon>
        <taxon>Bangiales</taxon>
        <taxon>Bangiaceae</taxon>
        <taxon>Pyropia</taxon>
    </lineage>
</organism>
<protein>
    <submittedName>
        <fullName evidence="1">Uncharacterized protein</fullName>
    </submittedName>
</protein>
<sequence length="2924" mass="301513">MGTNDGSAKAPTPQSATEPPGAAVKAPSGSSTPPRPAKRLRTSTVHRIGDESSSPAQPAPLVRAVLERLDVVRAAAVAVRDSHLSHIAEIDAAVAARDAAVTATSHLPQTLPAEPQWYPKTAPIPLSPGVPAAAVWAESEAADKVVRENSIIARAQGIQRRNAELARNRLPKQPEAQRGKTHWDYLLEEAAWMAIDFREQAKWKVASARKIAKSVMRHSAEEATRAARRAHEEEVRRVRLAHSIARDVKRFWKQITQLAEYRRNLAEEARTKELRQRQLDFLLQETERYTQVIASELHSAPSAATGGAQRRLEAAPDAPHGGVGGMDTSPGGSDAFQSAPRASPSRTSSDKHPSDGGGAVGGSCPQAQDDVEMRPSSATNGDVPRRRSRSSPSALASRAAVSGKSGCSPTVDAGVSLKMKALDAIAEEVMDDETTIAEAEATEERDDTEAARLASEAEMPLEDLLRLQGVDVDAYANDNDNYAASGSSDGSSASTSDEERSARGSSSAAVDTDSDTPDALAATPKHAVSTLTDAVHAPSSAAQSDVLTSLGGPGGQRAPAGVATQRPAPPRPLSAAVVGAKQAPGSDADAGLNGVVCGRGLEDAVADFVQSRGVVEKPASAVAIGSADKNAQVDSGVVACTSANRPDVPRLTPPAADGGSPLPDGTPRGRDEPPTASPTFVGAASTAKPSSVPSAMAKCSGSNVASPVVTSPNPAMGLRVASHQPVPGGATTPTPMVVSSGTSPKAASSAETGALSTPAARSTSAAEALPRTLSAVATEAEPTYAVEEPTALLRGGHLRSYQRAGLDWLAALYSKKLNGVLADDMGLGKTIMTIALFAHLALEHHLWGPHLIVVPTSVMLNWEIEFKRWCPGFKVISYFGSLKERRAKRRGWGLPNAVHVVITSYALAVADAAVLRRMQWAYLVLDEAHHIKNFESLRWQTLVSFKSQRRLLLTGTPLQNSVMELWALLHFLMPDVFQSHTQFKEWFSVPLDSAAAAKDTELMEPGDDRTHDPPDSLSRGRAGLSSAPTPGEAAAAGVVGRLHTVLRPFLLRRLKSDVEKGLPPKTEHVIRVALSRRQRRLYEDFMARGDTAAALTGGDYLAVMNVLMQLRKVCNHPDLFDGRPIVSPFHLSALAVPVPRLVVGAAAYSAVYPVATQRPCDGLGSWSSEEDWPPLSLCAHTSSADQAFFAFGHPGVVAWRSCAPERDSPMKFFVDESAEQGVQEDWQWLRRSSSSWLSPRLRQTNLDLIGEEVRGWSGEWQTAAASRLCDDAEAEAAAGVVPLAPFAPGASDPPVHSTQEQSALAGHSAGEALPDDAAGRSAAKKEASFRQLVLLRHAALSRLRCQSRGMYGRDVRDVVTFPVSVISRAWAAHAIGRWDTYSDFLLQLTRTWSDVAGGTHRLSEHFGTCITSAMAATPDIRYCHDTDERRRAAMDVRLIAADTQGLSQVTRPALVRSMVALPDARLVQWDCGKLQVLANLLRELKAGGHRVLIFTQMNRMLDILESFLSLHGYPYLRLDGTTPPENRQRLVSRFNGDSRVFVMILTTRSGGVGLNLVGADTVVFYDSDWNPAMDAQAQDRVHRIGQTRPVRVIRLVSASTVEEKILQKASQKRSLESAVITEAQFTADNVRQRSGGRVDFLDLLSSAPAATPVAGAGAAGEPGGAGVVQVKDATAAPSPSPPAPSSGVSSPGAGAVVPRASVRSSTPLSALIPSLSRAATAGAAAAWSNVPTSDSSGVALGGDPGAVSLVDDDETKLLAARIARKQARARAVDFPADEASLGTGSIVPTPTGAGFEGSTEDAEPPDDSGKATEQALTCLQRFALHFVESQSAAVTDGVDGVAATSEAQGGDWQHGLSLEAMLARRSRGELEIQDPCDVVSDDCEDQAELAAPDGLHHVVDGCSSNDDRADPALVALDGQLVGDTAGGPVGKLLRSASVNTESGNGLGRRTGNISSAAAADGRGECTGPGGRATGVGPHNPVGVLQPAGATGVALPKPGAFSPNTHNNRSWVQVSVCEEYEPHLPDSLYRDDTAPLTYVLSTPDKYQEQLTGALAEVASTRASAWRVYGGLRADCHPDELRVSAVVAGTAASGLECAEDAAFFPHAYSRLGRTPRATRRQRDKAIVHANRQREAAAAAAARAAAAHEARVRDALAREAAARENAQLTSLLHDSAAVDAVASTASPALGSSAGGVSSTTAAATASVRPGGRAGALVHRGGVPLGKIPIAGRGAATVQKAHSSGGGTSVRNDSAGPVPGMGAGRGAEANGVINAGGRVPGGVQPGMGGVKRPREKAGKLAAQTPGGRKVTGRKPRPPTKAQLARQAGSAAAAPSGGLLVPISGRQNWTREEEALLLRLVGQLGPNMQLVADALASDPLARAGVRRTRSCLECSVRYRVVTAASTNVRGDGQGGTPEAGSPSGAVSGGLPPVAGRPAAKHPAAGSAAAAKQLQQHSVNQAMQAAEALYEAPRVGDVEVLSRQLLALSSMASAPRNPKRAVGDTRQSPATTPTLAPTHPSHATGSAKLLRFSAGTGALSSIAAATAAAVSPSAAAGPHSRPGADAGPGVVDSAGRASPSGRPDVSFSIPLPGVIAASIRVSEHHKPGFKSTETTPAAIARRRRPFLRPLTDPHRAHLLARSAAAAAAPRTARGGARGLPLAASASTAGVAGPAGAKSAGAPPSMARLHAGVISSGSSGLLPPKSAAPPAAKVAGGIGRGAGVGRGTPSGRGGGAGRGGVAGRGAAVGRGASVGRGAPVVRGGAVGRGGLGRGTTAGRGVGAGRGMPSHAVPPLAGTMGQGVPGALLRGGDAMAASAAGLPPKKRMKKALAGQGVVVPPGLPHGAVRPPYAVPASAGAGRGASLAVAASPQLAPAAYALSVNSRPTLGQPLGAATMPTGVQPPAGPPTPAVPGLPISAAPRPGGVINKKS</sequence>
<gene>
    <name evidence="1" type="ORF">I4F81_008098</name>
</gene>